<evidence type="ECO:0000313" key="3">
    <source>
        <dbReference type="Proteomes" id="UP001219568"/>
    </source>
</evidence>
<gene>
    <name evidence="2" type="ORF">N7460_003196</name>
</gene>
<keyword evidence="1" id="KW-1133">Transmembrane helix</keyword>
<keyword evidence="1" id="KW-0812">Transmembrane</keyword>
<dbReference type="EMBL" id="JAQJZL010000002">
    <property type="protein sequence ID" value="KAJ6052662.1"/>
    <property type="molecule type" value="Genomic_DNA"/>
</dbReference>
<keyword evidence="3" id="KW-1185">Reference proteome</keyword>
<protein>
    <submittedName>
        <fullName evidence="2">Uncharacterized protein</fullName>
    </submittedName>
</protein>
<keyword evidence="1" id="KW-0472">Membrane</keyword>
<proteinExistence type="predicted"/>
<comment type="caution">
    <text evidence="2">The sequence shown here is derived from an EMBL/GenBank/DDBJ whole genome shotgun (WGS) entry which is preliminary data.</text>
</comment>
<dbReference type="Proteomes" id="UP001219568">
    <property type="component" value="Unassembled WGS sequence"/>
</dbReference>
<reference evidence="2" key="2">
    <citation type="submission" date="2023-01" db="EMBL/GenBank/DDBJ databases">
        <authorList>
            <person name="Petersen C."/>
        </authorList>
    </citation>
    <scope>NUCLEOTIDE SEQUENCE</scope>
    <source>
        <strain evidence="2">IBT 15450</strain>
    </source>
</reference>
<dbReference type="AlphaFoldDB" id="A0AAD6NEC8"/>
<organism evidence="2 3">
    <name type="scientific">Penicillium canescens</name>
    <dbReference type="NCBI Taxonomy" id="5083"/>
    <lineage>
        <taxon>Eukaryota</taxon>
        <taxon>Fungi</taxon>
        <taxon>Dikarya</taxon>
        <taxon>Ascomycota</taxon>
        <taxon>Pezizomycotina</taxon>
        <taxon>Eurotiomycetes</taxon>
        <taxon>Eurotiomycetidae</taxon>
        <taxon>Eurotiales</taxon>
        <taxon>Aspergillaceae</taxon>
        <taxon>Penicillium</taxon>
    </lineage>
</organism>
<feature type="transmembrane region" description="Helical" evidence="1">
    <location>
        <begin position="12"/>
        <end position="33"/>
    </location>
</feature>
<dbReference type="InterPro" id="IPR021848">
    <property type="entry name" value="HODM_asu-like"/>
</dbReference>
<evidence type="ECO:0000313" key="2">
    <source>
        <dbReference type="EMBL" id="KAJ6052662.1"/>
    </source>
</evidence>
<dbReference type="Pfam" id="PF11927">
    <property type="entry name" value="HODM_asu-like"/>
    <property type="match status" value="1"/>
</dbReference>
<name>A0AAD6NEC8_PENCN</name>
<sequence>MSTLSMGLVIWPSLPIFLCVGFVSSLVLLLATLRRSARHASKPRSHDAPVDTESTSYPPVEALSAFDWRNKEPLKLRPFKPKYNLTMSIQDATANELIEMDKNYLERITLRKGLIEEYSEVVSAAEDSAKSAVDEFFVWLVGTYLPTRFPLMFQLQRQEGKQPVLHSSVTGENYSLEPDANPLVTLRIMGGLVDDDLLFLLPSEDGDGYTLKAFITCFPNGFNTAKNLNLKLRDIHKPVPQYKEKLEKSMERYFDRLKPGAGKFIKRANWTITTTDRLFTASGNHLYEGETVAPEEVNIETARVRCERQMLHRLPHSRAILFSFKTYLYTLPEIKSEGLGEVLAESIDGLKEGNAPGFHFYKRAAIWGESAKAYLRS</sequence>
<accession>A0AAD6NEC8</accession>
<evidence type="ECO:0000256" key="1">
    <source>
        <dbReference type="SAM" id="Phobius"/>
    </source>
</evidence>
<reference evidence="2" key="1">
    <citation type="journal article" date="2023" name="IMA Fungus">
        <title>Comparative genomic study of the Penicillium genus elucidates a diverse pangenome and 15 lateral gene transfer events.</title>
        <authorList>
            <person name="Petersen C."/>
            <person name="Sorensen T."/>
            <person name="Nielsen M.R."/>
            <person name="Sondergaard T.E."/>
            <person name="Sorensen J.L."/>
            <person name="Fitzpatrick D.A."/>
            <person name="Frisvad J.C."/>
            <person name="Nielsen K.L."/>
        </authorList>
    </citation>
    <scope>NUCLEOTIDE SEQUENCE</scope>
    <source>
        <strain evidence="2">IBT 15450</strain>
    </source>
</reference>